<dbReference type="InterPro" id="IPR035938">
    <property type="entry name" value="Hemerythrin-like_sf"/>
</dbReference>
<dbReference type="OrthoDB" id="1122424at2"/>
<dbReference type="GO" id="GO:0046872">
    <property type="term" value="F:metal ion binding"/>
    <property type="evidence" value="ECO:0007669"/>
    <property type="project" value="UniProtKB-KW"/>
</dbReference>
<dbReference type="InterPro" id="IPR012312">
    <property type="entry name" value="Hemerythrin-like"/>
</dbReference>
<dbReference type="Proteomes" id="UP000031623">
    <property type="component" value="Chromosome"/>
</dbReference>
<dbReference type="KEGG" id="tig:THII_3197"/>
<evidence type="ECO:0000259" key="5">
    <source>
        <dbReference type="Pfam" id="PF01814"/>
    </source>
</evidence>
<evidence type="ECO:0000256" key="2">
    <source>
        <dbReference type="ARBA" id="ARBA00022621"/>
    </source>
</evidence>
<evidence type="ECO:0000256" key="1">
    <source>
        <dbReference type="ARBA" id="ARBA00010587"/>
    </source>
</evidence>
<dbReference type="GO" id="GO:0005344">
    <property type="term" value="F:oxygen carrier activity"/>
    <property type="evidence" value="ECO:0007669"/>
    <property type="project" value="UniProtKB-KW"/>
</dbReference>
<keyword evidence="2" id="KW-0813">Transport</keyword>
<evidence type="ECO:0000256" key="3">
    <source>
        <dbReference type="ARBA" id="ARBA00022723"/>
    </source>
</evidence>
<evidence type="ECO:0000313" key="7">
    <source>
        <dbReference type="Proteomes" id="UP000031623"/>
    </source>
</evidence>
<dbReference type="SUPFAM" id="SSF47188">
    <property type="entry name" value="Hemerythrin-like"/>
    <property type="match status" value="1"/>
</dbReference>
<organism evidence="6 7">
    <name type="scientific">Thioploca ingrica</name>
    <dbReference type="NCBI Taxonomy" id="40754"/>
    <lineage>
        <taxon>Bacteria</taxon>
        <taxon>Pseudomonadati</taxon>
        <taxon>Pseudomonadota</taxon>
        <taxon>Gammaproteobacteria</taxon>
        <taxon>Thiotrichales</taxon>
        <taxon>Thiotrichaceae</taxon>
        <taxon>Thioploca</taxon>
    </lineage>
</organism>
<feature type="domain" description="Hemerythrin-like" evidence="5">
    <location>
        <begin position="14"/>
        <end position="130"/>
    </location>
</feature>
<reference evidence="6 7" key="1">
    <citation type="journal article" date="2014" name="ISME J.">
        <title>Ecophysiology of Thioploca ingrica as revealed by the complete genome sequence supplemented with proteomic evidence.</title>
        <authorList>
            <person name="Kojima H."/>
            <person name="Ogura Y."/>
            <person name="Yamamoto N."/>
            <person name="Togashi T."/>
            <person name="Mori H."/>
            <person name="Watanabe T."/>
            <person name="Nemoto F."/>
            <person name="Kurokawa K."/>
            <person name="Hayashi T."/>
            <person name="Fukui M."/>
        </authorList>
    </citation>
    <scope>NUCLEOTIDE SEQUENCE [LARGE SCALE GENOMIC DNA]</scope>
</reference>
<proteinExistence type="inferred from homology"/>
<dbReference type="Pfam" id="PF01814">
    <property type="entry name" value="Hemerythrin"/>
    <property type="match status" value="1"/>
</dbReference>
<keyword evidence="7" id="KW-1185">Reference proteome</keyword>
<dbReference type="HOGENOM" id="CLU_086902_3_1_6"/>
<dbReference type="NCBIfam" id="NF002007">
    <property type="entry name" value="PRK00808.1"/>
    <property type="match status" value="1"/>
</dbReference>
<keyword evidence="2" id="KW-0561">Oxygen transport</keyword>
<gene>
    <name evidence="6" type="ORF">THII_3197</name>
</gene>
<dbReference type="PANTHER" id="PTHR37164:SF1">
    <property type="entry name" value="BACTERIOHEMERYTHRIN"/>
    <property type="match status" value="1"/>
</dbReference>
<accession>A0A090AJ90</accession>
<evidence type="ECO:0000256" key="4">
    <source>
        <dbReference type="ARBA" id="ARBA00023004"/>
    </source>
</evidence>
<dbReference type="CDD" id="cd12107">
    <property type="entry name" value="Hemerythrin"/>
    <property type="match status" value="1"/>
</dbReference>
<protein>
    <submittedName>
        <fullName evidence="6">Hemerythrin-like metal-binding protein</fullName>
    </submittedName>
</protein>
<dbReference type="InterPro" id="IPR016131">
    <property type="entry name" value="Haemerythrin_Fe_BS"/>
</dbReference>
<dbReference type="STRING" id="40754.THII_3197"/>
<sequence length="155" mass="18529">MKKYMEWTDELSVGIQEIDEQHQILVNLINMLYEAIIKRTDAEEVETILAELLQYTVIHFSVEESLMRIFDYPNYEDHKKTHQKLTSQVIELQNKFKNTQVSISVEVLHFLRHWLADHIMGDDKKYVPYLVQKGLQTTWAKQRSWTGKIWSFIKT</sequence>
<name>A0A090AJ90_9GAMM</name>
<dbReference type="PROSITE" id="PS00550">
    <property type="entry name" value="HEMERYTHRINS"/>
    <property type="match status" value="1"/>
</dbReference>
<comment type="similarity">
    <text evidence="1">Belongs to the hemerythrin family.</text>
</comment>
<dbReference type="InterPro" id="IPR050669">
    <property type="entry name" value="Hemerythrin"/>
</dbReference>
<dbReference type="Gene3D" id="1.20.120.50">
    <property type="entry name" value="Hemerythrin-like"/>
    <property type="match status" value="1"/>
</dbReference>
<keyword evidence="3" id="KW-0479">Metal-binding</keyword>
<keyword evidence="4" id="KW-0408">Iron</keyword>
<dbReference type="NCBIfam" id="NF033749">
    <property type="entry name" value="bact_hemeryth"/>
    <property type="match status" value="1"/>
</dbReference>
<dbReference type="AlphaFoldDB" id="A0A090AJ90"/>
<dbReference type="InterPro" id="IPR012827">
    <property type="entry name" value="Hemerythrin_metal-bd"/>
</dbReference>
<dbReference type="PANTHER" id="PTHR37164">
    <property type="entry name" value="BACTERIOHEMERYTHRIN"/>
    <property type="match status" value="1"/>
</dbReference>
<dbReference type="NCBIfam" id="TIGR02481">
    <property type="entry name" value="hemeryth_dom"/>
    <property type="match status" value="1"/>
</dbReference>
<evidence type="ECO:0000313" key="6">
    <source>
        <dbReference type="EMBL" id="BAP57494.1"/>
    </source>
</evidence>
<dbReference type="EMBL" id="AP014633">
    <property type="protein sequence ID" value="BAP57494.1"/>
    <property type="molecule type" value="Genomic_DNA"/>
</dbReference>